<comment type="cofactor">
    <cofactor evidence="1">
        <name>[3Fe-4S] cluster</name>
        <dbReference type="ChEBI" id="CHEBI:21137"/>
    </cofactor>
</comment>
<evidence type="ECO:0000313" key="11">
    <source>
        <dbReference type="Proteomes" id="UP000267900"/>
    </source>
</evidence>
<feature type="domain" description="4Fe-4S ferredoxin-type" evidence="9">
    <location>
        <begin position="3"/>
        <end position="31"/>
    </location>
</feature>
<accession>A0A3Q9FVB7</accession>
<dbReference type="GO" id="GO:0005506">
    <property type="term" value="F:iron ion binding"/>
    <property type="evidence" value="ECO:0007669"/>
    <property type="project" value="UniProtKB-UniRule"/>
</dbReference>
<evidence type="ECO:0000259" key="9">
    <source>
        <dbReference type="PROSITE" id="PS51379"/>
    </source>
</evidence>
<evidence type="ECO:0000256" key="1">
    <source>
        <dbReference type="ARBA" id="ARBA00001927"/>
    </source>
</evidence>
<evidence type="ECO:0000256" key="5">
    <source>
        <dbReference type="ARBA" id="ARBA00023004"/>
    </source>
</evidence>
<keyword evidence="3 8" id="KW-0479">Metal-binding</keyword>
<dbReference type="RefSeq" id="WP_126912643.1">
    <property type="nucleotide sequence ID" value="NZ_CP034587.1"/>
</dbReference>
<gene>
    <name evidence="10" type="ORF">EKH77_01595</name>
</gene>
<dbReference type="InterPro" id="IPR017896">
    <property type="entry name" value="4Fe4S_Fe-S-bd"/>
</dbReference>
<keyword evidence="2 8" id="KW-0813">Transport</keyword>
<keyword evidence="6 8" id="KW-0411">Iron-sulfur</keyword>
<dbReference type="AlphaFoldDB" id="A0A3Q9FVB7"/>
<keyword evidence="4 8" id="KW-0249">Electron transport</keyword>
<dbReference type="PROSITE" id="PS51379">
    <property type="entry name" value="4FE4S_FER_2"/>
    <property type="match status" value="1"/>
</dbReference>
<organism evidence="10 11">
    <name type="scientific">Streptomyces luteoverticillatus</name>
    <name type="common">Streptoverticillium luteoverticillatus</name>
    <dbReference type="NCBI Taxonomy" id="66425"/>
    <lineage>
        <taxon>Bacteria</taxon>
        <taxon>Bacillati</taxon>
        <taxon>Actinomycetota</taxon>
        <taxon>Actinomycetes</taxon>
        <taxon>Kitasatosporales</taxon>
        <taxon>Streptomycetaceae</taxon>
        <taxon>Streptomyces</taxon>
    </lineage>
</organism>
<dbReference type="Gene3D" id="3.30.70.20">
    <property type="match status" value="1"/>
</dbReference>
<evidence type="ECO:0000256" key="4">
    <source>
        <dbReference type="ARBA" id="ARBA00022982"/>
    </source>
</evidence>
<evidence type="ECO:0000256" key="2">
    <source>
        <dbReference type="ARBA" id="ARBA00022448"/>
    </source>
</evidence>
<dbReference type="Proteomes" id="UP000267900">
    <property type="component" value="Chromosome"/>
</dbReference>
<sequence length="71" mass="7335">MAWRVTVDRGRCMGSGICTALAPELFTMDGERSHGPDGECEPDEALVDAADSCPAGAITVVEDGRVIGPGD</sequence>
<evidence type="ECO:0000256" key="6">
    <source>
        <dbReference type="ARBA" id="ARBA00023014"/>
    </source>
</evidence>
<evidence type="ECO:0000256" key="8">
    <source>
        <dbReference type="RuleBase" id="RU368020"/>
    </source>
</evidence>
<dbReference type="SUPFAM" id="SSF54862">
    <property type="entry name" value="4Fe-4S ferredoxins"/>
    <property type="match status" value="1"/>
</dbReference>
<dbReference type="Pfam" id="PF13370">
    <property type="entry name" value="Fer4_13"/>
    <property type="match status" value="1"/>
</dbReference>
<dbReference type="PANTHER" id="PTHR36923:SF3">
    <property type="entry name" value="FERREDOXIN"/>
    <property type="match status" value="1"/>
</dbReference>
<dbReference type="PANTHER" id="PTHR36923">
    <property type="entry name" value="FERREDOXIN"/>
    <property type="match status" value="1"/>
</dbReference>
<evidence type="ECO:0000313" key="10">
    <source>
        <dbReference type="EMBL" id="AZQ70078.1"/>
    </source>
</evidence>
<comment type="function">
    <text evidence="8">Ferredoxins are iron-sulfur proteins that transfer electrons in a wide variety of metabolic reactions.</text>
</comment>
<keyword evidence="11" id="KW-1185">Reference proteome</keyword>
<dbReference type="EMBL" id="CP034587">
    <property type="protein sequence ID" value="AZQ70078.1"/>
    <property type="molecule type" value="Genomic_DNA"/>
</dbReference>
<dbReference type="GO" id="GO:0009055">
    <property type="term" value="F:electron transfer activity"/>
    <property type="evidence" value="ECO:0007669"/>
    <property type="project" value="UniProtKB-UniRule"/>
</dbReference>
<reference evidence="10 11" key="1">
    <citation type="submission" date="2018-12" db="EMBL/GenBank/DDBJ databases">
        <title>The whole draft genome of Streptomyce luteoverticillatus CGMCC 15060.</title>
        <authorList>
            <person name="Feng Z."/>
            <person name="Chen G."/>
            <person name="Zhang J."/>
            <person name="Zhu H."/>
            <person name="Yu X."/>
            <person name="Zhang W."/>
            <person name="Zhang X."/>
        </authorList>
    </citation>
    <scope>NUCLEOTIDE SEQUENCE [LARGE SCALE GENOMIC DNA]</scope>
    <source>
        <strain evidence="10 11">CGMCC 15060</strain>
    </source>
</reference>
<keyword evidence="5 8" id="KW-0408">Iron</keyword>
<dbReference type="PRINTS" id="PR00352">
    <property type="entry name" value="3FE4SFRDOXIN"/>
</dbReference>
<evidence type="ECO:0000256" key="7">
    <source>
        <dbReference type="ARBA" id="ARBA00023291"/>
    </source>
</evidence>
<dbReference type="InterPro" id="IPR051269">
    <property type="entry name" value="Fe-S_cluster_ET"/>
</dbReference>
<name>A0A3Q9FVB7_STRLT</name>
<dbReference type="OrthoDB" id="4557285at2"/>
<evidence type="ECO:0000256" key="3">
    <source>
        <dbReference type="ARBA" id="ARBA00022723"/>
    </source>
</evidence>
<dbReference type="GO" id="GO:0051538">
    <property type="term" value="F:3 iron, 4 sulfur cluster binding"/>
    <property type="evidence" value="ECO:0007669"/>
    <property type="project" value="UniProtKB-KW"/>
</dbReference>
<dbReference type="InterPro" id="IPR001080">
    <property type="entry name" value="3Fe4S_ferredoxin"/>
</dbReference>
<protein>
    <recommendedName>
        <fullName evidence="8">Ferredoxin</fullName>
    </recommendedName>
</protein>
<keyword evidence="7" id="KW-0003">3Fe-4S</keyword>
<proteinExistence type="predicted"/>